<dbReference type="InterPro" id="IPR001296">
    <property type="entry name" value="Glyco_trans_1"/>
</dbReference>
<gene>
    <name evidence="3" type="ORF">KC980_03775</name>
</gene>
<dbReference type="Pfam" id="PF00534">
    <property type="entry name" value="Glycos_transf_1"/>
    <property type="match status" value="1"/>
</dbReference>
<dbReference type="Gene3D" id="3.40.50.2000">
    <property type="entry name" value="Glycogen Phosphorylase B"/>
    <property type="match status" value="2"/>
</dbReference>
<dbReference type="PANTHER" id="PTHR12526:SF627">
    <property type="entry name" value="D-RHAMNOSYLTRANSFERASE WBPZ"/>
    <property type="match status" value="1"/>
</dbReference>
<protein>
    <submittedName>
        <fullName evidence="3">Glycosyltransferase family 4 protein</fullName>
    </submittedName>
</protein>
<dbReference type="PANTHER" id="PTHR12526">
    <property type="entry name" value="GLYCOSYLTRANSFERASE"/>
    <property type="match status" value="1"/>
</dbReference>
<dbReference type="SUPFAM" id="SSF53756">
    <property type="entry name" value="UDP-Glycosyltransferase/glycogen phosphorylase"/>
    <property type="match status" value="1"/>
</dbReference>
<feature type="domain" description="Glycosyltransferase subfamily 4-like N-terminal" evidence="2">
    <location>
        <begin position="13"/>
        <end position="171"/>
    </location>
</feature>
<dbReference type="Pfam" id="PF13439">
    <property type="entry name" value="Glyco_transf_4"/>
    <property type="match status" value="1"/>
</dbReference>
<dbReference type="CDD" id="cd03801">
    <property type="entry name" value="GT4_PimA-like"/>
    <property type="match status" value="1"/>
</dbReference>
<dbReference type="GO" id="GO:0016757">
    <property type="term" value="F:glycosyltransferase activity"/>
    <property type="evidence" value="ECO:0007669"/>
    <property type="project" value="InterPro"/>
</dbReference>
<proteinExistence type="predicted"/>
<dbReference type="EMBL" id="JAGQNX010000119">
    <property type="protein sequence ID" value="MCA9308607.1"/>
    <property type="molecule type" value="Genomic_DNA"/>
</dbReference>
<name>A0A955ECU8_UNCKA</name>
<reference evidence="3" key="2">
    <citation type="journal article" date="2021" name="Microbiome">
        <title>Successional dynamics and alternative stable states in a saline activated sludge microbial community over 9 years.</title>
        <authorList>
            <person name="Wang Y."/>
            <person name="Ye J."/>
            <person name="Ju F."/>
            <person name="Liu L."/>
            <person name="Boyd J.A."/>
            <person name="Deng Y."/>
            <person name="Parks D.H."/>
            <person name="Jiang X."/>
            <person name="Yin X."/>
            <person name="Woodcroft B.J."/>
            <person name="Tyson G.W."/>
            <person name="Hugenholtz P."/>
            <person name="Polz M.F."/>
            <person name="Zhang T."/>
        </authorList>
    </citation>
    <scope>NUCLEOTIDE SEQUENCE</scope>
    <source>
        <strain evidence="3">HKST-UBA79</strain>
    </source>
</reference>
<accession>A0A955ECU8</accession>
<dbReference type="InterPro" id="IPR028098">
    <property type="entry name" value="Glyco_trans_4-like_N"/>
</dbReference>
<reference evidence="3" key="1">
    <citation type="submission" date="2020-04" db="EMBL/GenBank/DDBJ databases">
        <authorList>
            <person name="Zhang T."/>
        </authorList>
    </citation>
    <scope>NUCLEOTIDE SEQUENCE</scope>
    <source>
        <strain evidence="3">HKST-UBA79</strain>
    </source>
</reference>
<evidence type="ECO:0000313" key="3">
    <source>
        <dbReference type="EMBL" id="MCA9308607.1"/>
    </source>
</evidence>
<dbReference type="Proteomes" id="UP000740557">
    <property type="component" value="Unassembled WGS sequence"/>
</dbReference>
<sequence>MKILYALNSSQRGGMEFHTLDLASGMVERGHSVYVVCPQGDLVSQFEKAGCVVQNCLIKQDIDIQYIKFLYKFIKANNINVVHAHEIKCVVNALIASFLAGVKARVTNTHTPISEWKVSKIKKLLNLFFQRVFVNSLTGKEIALTETRLHVKLKEGIYKQKLIVIPNSVSPKYLKLTSLQKSSYNTEVRTRYNIDTNSYVLGNVSRLTVEKAHDVLIKSFARALETKLIPTDSKLFIAGGGILENSLKALAASLNVSDKIIFTGVFSDDDAIKFYATFDSFVFTSRAEGFGLVLIEAMACGVPVISSDLDVLQEVSGDLVYFAKVGDFNDFAVQMGKLYSLKDSVHLQKQVKSATEHVLRHYTPEIFLNNYENLYTKLLK</sequence>
<organism evidence="3 4">
    <name type="scientific">candidate division WWE3 bacterium</name>
    <dbReference type="NCBI Taxonomy" id="2053526"/>
    <lineage>
        <taxon>Bacteria</taxon>
        <taxon>Katanobacteria</taxon>
    </lineage>
</organism>
<evidence type="ECO:0000313" key="4">
    <source>
        <dbReference type="Proteomes" id="UP000740557"/>
    </source>
</evidence>
<comment type="caution">
    <text evidence="3">The sequence shown here is derived from an EMBL/GenBank/DDBJ whole genome shotgun (WGS) entry which is preliminary data.</text>
</comment>
<evidence type="ECO:0000259" key="1">
    <source>
        <dbReference type="Pfam" id="PF00534"/>
    </source>
</evidence>
<evidence type="ECO:0000259" key="2">
    <source>
        <dbReference type="Pfam" id="PF13439"/>
    </source>
</evidence>
<dbReference type="AlphaFoldDB" id="A0A955ECU8"/>
<feature type="domain" description="Glycosyl transferase family 1" evidence="1">
    <location>
        <begin position="187"/>
        <end position="342"/>
    </location>
</feature>